<keyword evidence="2" id="KW-1185">Reference proteome</keyword>
<evidence type="ECO:0008006" key="3">
    <source>
        <dbReference type="Google" id="ProtNLM"/>
    </source>
</evidence>
<accession>A0ABW2TWC6</accession>
<evidence type="ECO:0000313" key="1">
    <source>
        <dbReference type="EMBL" id="MFC7618157.1"/>
    </source>
</evidence>
<gene>
    <name evidence="1" type="ORF">ACFQV2_36995</name>
</gene>
<sequence>MVAAGRTIESEAARLNRLVTDLLDLARLGTSEFRWRPSPST</sequence>
<evidence type="ECO:0000313" key="2">
    <source>
        <dbReference type="Proteomes" id="UP001596512"/>
    </source>
</evidence>
<name>A0ABW2TWC6_9PSEU</name>
<dbReference type="Proteomes" id="UP001596512">
    <property type="component" value="Unassembled WGS sequence"/>
</dbReference>
<reference evidence="2" key="1">
    <citation type="journal article" date="2019" name="Int. J. Syst. Evol. Microbiol.">
        <title>The Global Catalogue of Microorganisms (GCM) 10K type strain sequencing project: providing services to taxonomists for standard genome sequencing and annotation.</title>
        <authorList>
            <consortium name="The Broad Institute Genomics Platform"/>
            <consortium name="The Broad Institute Genome Sequencing Center for Infectious Disease"/>
            <person name="Wu L."/>
            <person name="Ma J."/>
        </authorList>
    </citation>
    <scope>NUCLEOTIDE SEQUENCE [LARGE SCALE GENOMIC DNA]</scope>
    <source>
        <strain evidence="2">JCM 17695</strain>
    </source>
</reference>
<organism evidence="1 2">
    <name type="scientific">Actinokineospora soli</name>
    <dbReference type="NCBI Taxonomy" id="1048753"/>
    <lineage>
        <taxon>Bacteria</taxon>
        <taxon>Bacillati</taxon>
        <taxon>Actinomycetota</taxon>
        <taxon>Actinomycetes</taxon>
        <taxon>Pseudonocardiales</taxon>
        <taxon>Pseudonocardiaceae</taxon>
        <taxon>Actinokineospora</taxon>
    </lineage>
</organism>
<dbReference type="EMBL" id="JBHTEY010000004">
    <property type="protein sequence ID" value="MFC7618157.1"/>
    <property type="molecule type" value="Genomic_DNA"/>
</dbReference>
<protein>
    <recommendedName>
        <fullName evidence="3">His Kinase A (Phospho-acceptor) domain-containing protein</fullName>
    </recommendedName>
</protein>
<proteinExistence type="predicted"/>
<dbReference type="Gene3D" id="1.10.287.130">
    <property type="match status" value="1"/>
</dbReference>
<comment type="caution">
    <text evidence="1">The sequence shown here is derived from an EMBL/GenBank/DDBJ whole genome shotgun (WGS) entry which is preliminary data.</text>
</comment>